<dbReference type="EMBL" id="AFYH01049212">
    <property type="status" value="NOT_ANNOTATED_CDS"/>
    <property type="molecule type" value="Genomic_DNA"/>
</dbReference>
<keyword evidence="4" id="KW-0158">Chromosome</keyword>
<reference evidence="10" key="3">
    <citation type="submission" date="2025-09" db="UniProtKB">
        <authorList>
            <consortium name="Ensembl"/>
        </authorList>
    </citation>
    <scope>IDENTIFICATION</scope>
</reference>
<dbReference type="Bgee" id="ENSLACG00000016870">
    <property type="expression patterns" value="Expressed in chordate pharynx and 2 other cell types or tissues"/>
</dbReference>
<reference evidence="10" key="2">
    <citation type="submission" date="2025-08" db="UniProtKB">
        <authorList>
            <consortium name="Ensembl"/>
        </authorList>
    </citation>
    <scope>IDENTIFICATION</scope>
</reference>
<feature type="compositionally biased region" description="Polar residues" evidence="7">
    <location>
        <begin position="946"/>
        <end position="956"/>
    </location>
</feature>
<evidence type="ECO:0000256" key="1">
    <source>
        <dbReference type="ARBA" id="ARBA00004123"/>
    </source>
</evidence>
<dbReference type="GO" id="GO:0000800">
    <property type="term" value="C:lateral element"/>
    <property type="evidence" value="ECO:0007669"/>
    <property type="project" value="TreeGrafter"/>
</dbReference>
<protein>
    <submittedName>
        <fullName evidence="10">Synaptonemal complex protein 2</fullName>
    </submittedName>
</protein>
<feature type="domain" description="Synaptonemal complex protein 2 Spt16M-like" evidence="9">
    <location>
        <begin position="278"/>
        <end position="390"/>
    </location>
</feature>
<feature type="compositionally biased region" description="Basic and acidic residues" evidence="7">
    <location>
        <begin position="957"/>
        <end position="971"/>
    </location>
</feature>
<sequence length="1594" mass="181573">MPTRQELKFEKIIEDAARKNDFQTLEKFLQDDVHENISFKCTKQFINKLDKLINLELDTKEIKNVSLLLNCIQKYGKNITINEEGGLPAMIKQGLVQKMVPWFEKSKEILVQGGREKDEALINLVEDFFDVLMTVHETNSDGKSQVLEFFLQRTGALVADFRLNIYIQQEAVRKLNAMLDQMSREARKKILSSQEMLLIMSDMGKRILDAGDYDLQVAITEALCRMTSEKQRWELADEWFSMEFVSNAFKTIKDSEFETDCRKFLNQVNGMLGERRSVFTYPCLEAFLDEHELLMPVDDKLEEFWIDFNVGSKSISFYIGAENNEEHQWETVSLPEDDIETYSVEEKDGKKLLTVLMKNALNIDSKGGTQIRIYFDSGLDILDVTRRLYGATKCKGYTRKQGISVVKTTVHIVFDETGSQVTVPETQTSLLPRKDVKLLDNGINTKQQAAFRSPRNQDKNPEMEPSVQSMMVTPSRKKISEASMIVPITGGLNTRSPPLTSLATSTPRKGRIKPPLEMITSAERRSMVVATELRKETRNAGMAKTQKPSVDKSIEKSAVNAAKCMLSAKNGSKNRSQNTKNWRSQDEGKQFHKKIPATKVVEMVQEDEDELETSEKQQSDKQVEIVPDSQPVWKNNKPLLPGLLESSLRQQKAIIKQQGHTSEVSIADLVFHDRIFKQQAFTSIFEEKSSPKQQRKSQYKGTQMVDKLPKEKQIKITPDAIGKEATSNRKSPTAHDENGNLNKQSIKMLNINKKETSTTYKTSPLKAVFQSKVHESYYSKKKSVSAKYTFDKVNYSVTNRNSGNRGESDKTLNTEVSLTDVTRSEVNTKTNEKYSSAISKEMVTKIAEKYSKMNKSATKVNYFSSLSSSYTENSWLSADKTAKVCESKKGKGERGSFGNSKAYATKEAKKRAVEPVDDIYSFNFSGADEPTIKLGVKDKDIPQQTRITAGLTNQMKNKGDKGKLDLTEKQGQKRTGAHHSKKHIFSDTDTDARPDDSKTDISWLRESNRKKPKVIEYSKQKTLKRPLSPDNCEKFELPAKPKSKFEEKKIAKKQDPVQQKTNDVPKQKPRSRNPRRTAAQKATYKELSDSEEESEKEILRSSPEREKSVSTSKVKEIATKMYSGEILGDLWNVPAKERPHGAPKQLQTIVKPKDMFGNRKFEFSPLPSPPSPLSIEKMRCAEDASVPGFINKCSSTVGSLSSSLSNSITEQKRPPKAVTGIKPSEFYKQKEKDQTVQLSQSSENSIVLSPLSLPCLTPVALEKPVLSEKKMEGIEPDLVIRDSQEDNINITRFHSKKYLLNSSSKAVTNQKAFTKGEETPSSTPDKSVMRLKKMPQCTIHVSGPTVRTSSALLKRMYGDDITSSCEDFDEDKEELQERRLQPRKLFKSNDDHCTSIADSEVLSSTTANDYSVMEIDTWETSNTNIGMVCQQFSKELTRKVRTRHRRIDCFTKHSLKSAQQHLTTMNIQIREYGLKRLEKFQLTITEELNNLEKDCQTLKNMEKELTNFWKQQSQAFSAYNENERQRIHHLKSSYEKNIYHSIEYEEKIFSSQMELMRKDMKSVQDKLLKEMQEEELHNVRKGLHSLFLAGATKY</sequence>
<dbReference type="InterPro" id="IPR041322">
    <property type="entry name" value="SYCP2_ARLD"/>
</dbReference>
<evidence type="ECO:0000256" key="3">
    <source>
        <dbReference type="ARBA" id="ARBA00007960"/>
    </source>
</evidence>
<dbReference type="eggNOG" id="ENOG502QVM5">
    <property type="taxonomic scope" value="Eukaryota"/>
</dbReference>
<dbReference type="Pfam" id="PF18584">
    <property type="entry name" value="SYCP2_SLD"/>
    <property type="match status" value="1"/>
</dbReference>
<dbReference type="EMBL" id="AFYH01049213">
    <property type="status" value="NOT_ANNOTATED_CDS"/>
    <property type="molecule type" value="Genomic_DNA"/>
</dbReference>
<dbReference type="GO" id="GO:0000779">
    <property type="term" value="C:condensed chromosome, centromeric region"/>
    <property type="evidence" value="ECO:0007669"/>
    <property type="project" value="TreeGrafter"/>
</dbReference>
<evidence type="ECO:0000256" key="7">
    <source>
        <dbReference type="SAM" id="MobiDB-lite"/>
    </source>
</evidence>
<evidence type="ECO:0000259" key="8">
    <source>
        <dbReference type="Pfam" id="PF18581"/>
    </source>
</evidence>
<feature type="region of interest" description="Disordered" evidence="7">
    <location>
        <begin position="567"/>
        <end position="635"/>
    </location>
</feature>
<feature type="compositionally biased region" description="Basic and acidic residues" evidence="7">
    <location>
        <begin position="1096"/>
        <end position="1113"/>
    </location>
</feature>
<dbReference type="PANTHER" id="PTHR15607">
    <property type="entry name" value="SYNAPTONEMAL COMPLEX PROTEIN-RELATED"/>
    <property type="match status" value="1"/>
</dbReference>
<feature type="region of interest" description="Disordered" evidence="7">
    <location>
        <begin position="450"/>
        <end position="472"/>
    </location>
</feature>
<evidence type="ECO:0000313" key="10">
    <source>
        <dbReference type="Ensembl" id="ENSLACP00000023097.1"/>
    </source>
</evidence>
<dbReference type="InterPro" id="IPR040560">
    <property type="entry name" value="SYCP2_SLD"/>
</dbReference>
<keyword evidence="5" id="KW-0539">Nucleus</keyword>
<name>M3XK41_LATCH</name>
<dbReference type="STRING" id="7897.ENSLACP00000023097"/>
<evidence type="ECO:0000256" key="2">
    <source>
        <dbReference type="ARBA" id="ARBA00004286"/>
    </source>
</evidence>
<dbReference type="EMBL" id="AFYH01049214">
    <property type="status" value="NOT_ANNOTATED_CDS"/>
    <property type="molecule type" value="Genomic_DNA"/>
</dbReference>
<dbReference type="EMBL" id="AFYH01049218">
    <property type="status" value="NOT_ANNOTATED_CDS"/>
    <property type="molecule type" value="Genomic_DNA"/>
</dbReference>
<dbReference type="FunCoup" id="M3XK41">
    <property type="interactions" value="614"/>
</dbReference>
<feature type="region of interest" description="Disordered" evidence="7">
    <location>
        <begin position="946"/>
        <end position="1113"/>
    </location>
</feature>
<dbReference type="GO" id="GO:0007140">
    <property type="term" value="P:male meiotic nuclear division"/>
    <property type="evidence" value="ECO:0007669"/>
    <property type="project" value="TreeGrafter"/>
</dbReference>
<feature type="compositionally biased region" description="Basic and acidic residues" evidence="7">
    <location>
        <begin position="1006"/>
        <end position="1019"/>
    </location>
</feature>
<proteinExistence type="inferred from homology"/>
<evidence type="ECO:0000259" key="9">
    <source>
        <dbReference type="Pfam" id="PF18584"/>
    </source>
</evidence>
<dbReference type="Ensembl" id="ENSLACT00000026099.1">
    <property type="protein sequence ID" value="ENSLACP00000023097.1"/>
    <property type="gene ID" value="ENSLACG00000016870.2"/>
</dbReference>
<dbReference type="EMBL" id="AFYH01049217">
    <property type="status" value="NOT_ANNOTATED_CDS"/>
    <property type="molecule type" value="Genomic_DNA"/>
</dbReference>
<organism evidence="10 11">
    <name type="scientific">Latimeria chalumnae</name>
    <name type="common">Coelacanth</name>
    <dbReference type="NCBI Taxonomy" id="7897"/>
    <lineage>
        <taxon>Eukaryota</taxon>
        <taxon>Metazoa</taxon>
        <taxon>Chordata</taxon>
        <taxon>Craniata</taxon>
        <taxon>Vertebrata</taxon>
        <taxon>Euteleostomi</taxon>
        <taxon>Coelacanthiformes</taxon>
        <taxon>Coelacanthidae</taxon>
        <taxon>Latimeria</taxon>
    </lineage>
</organism>
<comment type="subcellular location">
    <subcellularLocation>
        <location evidence="2">Chromosome</location>
    </subcellularLocation>
    <subcellularLocation>
        <location evidence="1">Nucleus</location>
    </subcellularLocation>
</comment>
<feature type="domain" description="Synaptonemal complex protein 2 armadillo-repeat-like" evidence="8">
    <location>
        <begin position="9"/>
        <end position="186"/>
    </location>
</feature>
<dbReference type="OMA" id="QWETVII"/>
<dbReference type="InterPro" id="IPR024835">
    <property type="entry name" value="SYCP2-like"/>
</dbReference>
<feature type="region of interest" description="Disordered" evidence="7">
    <location>
        <begin position="489"/>
        <end position="512"/>
    </location>
</feature>
<dbReference type="PANTHER" id="PTHR15607:SF12">
    <property type="entry name" value="SYNAPTONEMAL COMPLEX PROTEIN 2"/>
    <property type="match status" value="1"/>
</dbReference>
<evidence type="ECO:0000256" key="4">
    <source>
        <dbReference type="ARBA" id="ARBA00022454"/>
    </source>
</evidence>
<evidence type="ECO:0000313" key="11">
    <source>
        <dbReference type="Proteomes" id="UP000008672"/>
    </source>
</evidence>
<dbReference type="EMBL" id="AFYH01049210">
    <property type="status" value="NOT_ANNOTATED_CDS"/>
    <property type="molecule type" value="Genomic_DNA"/>
</dbReference>
<dbReference type="EMBL" id="AFYH01049216">
    <property type="status" value="NOT_ANNOTATED_CDS"/>
    <property type="molecule type" value="Genomic_DNA"/>
</dbReference>
<feature type="compositionally biased region" description="Polar residues" evidence="7">
    <location>
        <begin position="491"/>
        <end position="507"/>
    </location>
</feature>
<evidence type="ECO:0000256" key="5">
    <source>
        <dbReference type="ARBA" id="ARBA00023242"/>
    </source>
</evidence>
<feature type="region of interest" description="Disordered" evidence="7">
    <location>
        <begin position="687"/>
        <end position="745"/>
    </location>
</feature>
<feature type="coiled-coil region" evidence="6">
    <location>
        <begin position="1474"/>
        <end position="1508"/>
    </location>
</feature>
<reference evidence="11" key="1">
    <citation type="submission" date="2011-08" db="EMBL/GenBank/DDBJ databases">
        <title>The draft genome of Latimeria chalumnae.</title>
        <authorList>
            <person name="Di Palma F."/>
            <person name="Alfoldi J."/>
            <person name="Johnson J."/>
            <person name="Berlin A."/>
            <person name="Gnerre S."/>
            <person name="Jaffe D."/>
            <person name="MacCallum I."/>
            <person name="Young S."/>
            <person name="Walker B.J."/>
            <person name="Lander E."/>
            <person name="Lindblad-Toh K."/>
        </authorList>
    </citation>
    <scope>NUCLEOTIDE SEQUENCE [LARGE SCALE GENOMIC DNA]</scope>
    <source>
        <strain evidence="11">Wild caught</strain>
    </source>
</reference>
<accession>M3XK41</accession>
<dbReference type="InParanoid" id="M3XK41"/>
<dbReference type="OrthoDB" id="10256849at2759"/>
<feature type="compositionally biased region" description="Basic and acidic residues" evidence="7">
    <location>
        <begin position="613"/>
        <end position="623"/>
    </location>
</feature>
<dbReference type="EMBL" id="AFYH01049209">
    <property type="status" value="NOT_ANNOTATED_CDS"/>
    <property type="molecule type" value="Genomic_DNA"/>
</dbReference>
<dbReference type="Proteomes" id="UP000008672">
    <property type="component" value="Unassembled WGS sequence"/>
</dbReference>
<dbReference type="EMBL" id="AFYH01049215">
    <property type="status" value="NOT_ANNOTATED_CDS"/>
    <property type="molecule type" value="Genomic_DNA"/>
</dbReference>
<dbReference type="GeneTree" id="ENSGT00530000063859"/>
<dbReference type="Pfam" id="PF18581">
    <property type="entry name" value="SYCP2_ARLD"/>
    <property type="match status" value="1"/>
</dbReference>
<feature type="compositionally biased region" description="Basic and acidic residues" evidence="7">
    <location>
        <begin position="984"/>
        <end position="999"/>
    </location>
</feature>
<dbReference type="HOGENOM" id="CLU_004101_0_0_1"/>
<dbReference type="GO" id="GO:0007143">
    <property type="term" value="P:female meiotic nuclear division"/>
    <property type="evidence" value="ECO:0007669"/>
    <property type="project" value="TreeGrafter"/>
</dbReference>
<evidence type="ECO:0000256" key="6">
    <source>
        <dbReference type="SAM" id="Coils"/>
    </source>
</evidence>
<feature type="compositionally biased region" description="Polar residues" evidence="7">
    <location>
        <begin position="569"/>
        <end position="582"/>
    </location>
</feature>
<comment type="similarity">
    <text evidence="3">Belongs to the SYCP2 family.</text>
</comment>
<dbReference type="EMBL" id="AFYH01049211">
    <property type="status" value="NOT_ANNOTATED_CDS"/>
    <property type="molecule type" value="Genomic_DNA"/>
</dbReference>
<keyword evidence="6" id="KW-0175">Coiled coil</keyword>
<gene>
    <name evidence="10" type="primary">SYCP2</name>
</gene>
<feature type="compositionally biased region" description="Basic and acidic residues" evidence="7">
    <location>
        <begin position="1031"/>
        <end position="1055"/>
    </location>
</feature>
<keyword evidence="11" id="KW-1185">Reference proteome</keyword>